<dbReference type="PANTHER" id="PTHR47841:SF10">
    <property type="entry name" value="DC1 DOMAIN-CONTAINING PROTEIN"/>
    <property type="match status" value="1"/>
</dbReference>
<feature type="domain" description="DC1" evidence="2">
    <location>
        <begin position="68"/>
        <end position="112"/>
    </location>
</feature>
<dbReference type="SUPFAM" id="SSF57889">
    <property type="entry name" value="Cysteine-rich domain"/>
    <property type="match status" value="1"/>
</dbReference>
<evidence type="ECO:0000259" key="2">
    <source>
        <dbReference type="Pfam" id="PF03107"/>
    </source>
</evidence>
<protein>
    <recommendedName>
        <fullName evidence="2">DC1 domain-containing protein</fullName>
    </recommendedName>
</protein>
<evidence type="ECO:0000313" key="4">
    <source>
        <dbReference type="Proteomes" id="UP001152561"/>
    </source>
</evidence>
<dbReference type="Pfam" id="PF03107">
    <property type="entry name" value="C1_2"/>
    <property type="match status" value="3"/>
</dbReference>
<accession>A0A9Q1RDG0</accession>
<gene>
    <name evidence="3" type="ORF">K7X08_000361</name>
</gene>
<feature type="domain" description="DC1" evidence="2">
    <location>
        <begin position="123"/>
        <end position="169"/>
    </location>
</feature>
<name>A0A9Q1RDG0_9SOLA</name>
<keyword evidence="1" id="KW-0677">Repeat</keyword>
<dbReference type="OrthoDB" id="945197at2759"/>
<proteinExistence type="predicted"/>
<dbReference type="EMBL" id="JAJAGQ010000010">
    <property type="protein sequence ID" value="KAJ8550991.1"/>
    <property type="molecule type" value="Genomic_DNA"/>
</dbReference>
<keyword evidence="4" id="KW-1185">Reference proteome</keyword>
<dbReference type="InterPro" id="IPR046349">
    <property type="entry name" value="C1-like_sf"/>
</dbReference>
<evidence type="ECO:0000256" key="1">
    <source>
        <dbReference type="ARBA" id="ARBA00022737"/>
    </source>
</evidence>
<organism evidence="3 4">
    <name type="scientific">Anisodus acutangulus</name>
    <dbReference type="NCBI Taxonomy" id="402998"/>
    <lineage>
        <taxon>Eukaryota</taxon>
        <taxon>Viridiplantae</taxon>
        <taxon>Streptophyta</taxon>
        <taxon>Embryophyta</taxon>
        <taxon>Tracheophyta</taxon>
        <taxon>Spermatophyta</taxon>
        <taxon>Magnoliopsida</taxon>
        <taxon>eudicotyledons</taxon>
        <taxon>Gunneridae</taxon>
        <taxon>Pentapetalae</taxon>
        <taxon>asterids</taxon>
        <taxon>lamiids</taxon>
        <taxon>Solanales</taxon>
        <taxon>Solanaceae</taxon>
        <taxon>Solanoideae</taxon>
        <taxon>Hyoscyameae</taxon>
        <taxon>Anisodus</taxon>
    </lineage>
</organism>
<comment type="caution">
    <text evidence="3">The sequence shown here is derived from an EMBL/GenBank/DDBJ whole genome shotgun (WGS) entry which is preliminary data.</text>
</comment>
<dbReference type="InterPro" id="IPR004146">
    <property type="entry name" value="DC1"/>
</dbReference>
<dbReference type="Gene3D" id="3.30.60.20">
    <property type="match status" value="1"/>
</dbReference>
<reference evidence="4" key="1">
    <citation type="journal article" date="2023" name="Proc. Natl. Acad. Sci. U.S.A.">
        <title>Genomic and structural basis for evolution of tropane alkaloid biosynthesis.</title>
        <authorList>
            <person name="Wanga Y.-J."/>
            <person name="Taina T."/>
            <person name="Yua J.-Y."/>
            <person name="Lia J."/>
            <person name="Xua B."/>
            <person name="Chenc J."/>
            <person name="D'Auriad J.C."/>
            <person name="Huanga J.-P."/>
            <person name="Huanga S.-X."/>
        </authorList>
    </citation>
    <scope>NUCLEOTIDE SEQUENCE [LARGE SCALE GENOMIC DNA]</scope>
    <source>
        <strain evidence="4">cv. KIB-2019</strain>
    </source>
</reference>
<evidence type="ECO:0000313" key="3">
    <source>
        <dbReference type="EMBL" id="KAJ8550991.1"/>
    </source>
</evidence>
<dbReference type="PANTHER" id="PTHR47841">
    <property type="entry name" value="DIACYLGLYCEROL KINASE THETA-LIKE-RELATED"/>
    <property type="match status" value="1"/>
</dbReference>
<dbReference type="AlphaFoldDB" id="A0A9Q1RDG0"/>
<sequence>MAIFLTNTMRHFTHPQHPLTLHDDTINPKYLCEGCMTYGSGKRYYCHDCTFNLHEYCTTCPRILSSFMHPHHSLTLVGRDHAGDRVCRVCREPIEGLSYRCELCEFNVHPICTLLEETLNHILHQRHPLRLLGSSQSAGICAVCTEICDASSWRYRCALCEFDIHIDCVPIQCINTTTHKGISTYVPPSVFPHRQYFGDYAYGINTPYWNPSPNHFATGPSNIHHYNYSMPQPQLHQQHQGHGQAQTHNGGSGGRLGQVMFNLVKAIGIGVVSNMIFGVDVSPFFAF</sequence>
<feature type="domain" description="DC1" evidence="2">
    <location>
        <begin position="12"/>
        <end position="57"/>
    </location>
</feature>
<dbReference type="Proteomes" id="UP001152561">
    <property type="component" value="Unassembled WGS sequence"/>
</dbReference>